<sequence length="62" mass="7040">MKLHPEFEVVRGALLNRNHIPSLDTCVGELLREEQRLLTQGVMSNEVVTSEPMMIAYATQSR</sequence>
<evidence type="ECO:0000313" key="2">
    <source>
        <dbReference type="Proteomes" id="UP000265520"/>
    </source>
</evidence>
<comment type="caution">
    <text evidence="1">The sequence shown here is derived from an EMBL/GenBank/DDBJ whole genome shotgun (WGS) entry which is preliminary data.</text>
</comment>
<name>A0A392T243_9FABA</name>
<feature type="non-terminal residue" evidence="1">
    <location>
        <position position="62"/>
    </location>
</feature>
<organism evidence="1 2">
    <name type="scientific">Trifolium medium</name>
    <dbReference type="NCBI Taxonomy" id="97028"/>
    <lineage>
        <taxon>Eukaryota</taxon>
        <taxon>Viridiplantae</taxon>
        <taxon>Streptophyta</taxon>
        <taxon>Embryophyta</taxon>
        <taxon>Tracheophyta</taxon>
        <taxon>Spermatophyta</taxon>
        <taxon>Magnoliopsida</taxon>
        <taxon>eudicotyledons</taxon>
        <taxon>Gunneridae</taxon>
        <taxon>Pentapetalae</taxon>
        <taxon>rosids</taxon>
        <taxon>fabids</taxon>
        <taxon>Fabales</taxon>
        <taxon>Fabaceae</taxon>
        <taxon>Papilionoideae</taxon>
        <taxon>50 kb inversion clade</taxon>
        <taxon>NPAAA clade</taxon>
        <taxon>Hologalegina</taxon>
        <taxon>IRL clade</taxon>
        <taxon>Trifolieae</taxon>
        <taxon>Trifolium</taxon>
    </lineage>
</organism>
<protein>
    <submittedName>
        <fullName evidence="1">Uncharacterized protein</fullName>
    </submittedName>
</protein>
<dbReference type="Proteomes" id="UP000265520">
    <property type="component" value="Unassembled WGS sequence"/>
</dbReference>
<reference evidence="1 2" key="1">
    <citation type="journal article" date="2018" name="Front. Plant Sci.">
        <title>Red Clover (Trifolium pratense) and Zigzag Clover (T. medium) - A Picture of Genomic Similarities and Differences.</title>
        <authorList>
            <person name="Dluhosova J."/>
            <person name="Istvanek J."/>
            <person name="Nedelnik J."/>
            <person name="Repkova J."/>
        </authorList>
    </citation>
    <scope>NUCLEOTIDE SEQUENCE [LARGE SCALE GENOMIC DNA]</scope>
    <source>
        <strain evidence="2">cv. 10/8</strain>
        <tissue evidence="1">Leaf</tissue>
    </source>
</reference>
<evidence type="ECO:0000313" key="1">
    <source>
        <dbReference type="EMBL" id="MCI54447.1"/>
    </source>
</evidence>
<proteinExistence type="predicted"/>
<accession>A0A392T243</accession>
<dbReference type="EMBL" id="LXQA010479398">
    <property type="protein sequence ID" value="MCI54447.1"/>
    <property type="molecule type" value="Genomic_DNA"/>
</dbReference>
<dbReference type="AlphaFoldDB" id="A0A392T243"/>
<keyword evidence="2" id="KW-1185">Reference proteome</keyword>